<evidence type="ECO:0000313" key="2">
    <source>
        <dbReference type="Proteomes" id="UP001158049"/>
    </source>
</evidence>
<organism evidence="1 2">
    <name type="scientific">Noviherbaspirillum suwonense</name>
    <dbReference type="NCBI Taxonomy" id="1224511"/>
    <lineage>
        <taxon>Bacteria</taxon>
        <taxon>Pseudomonadati</taxon>
        <taxon>Pseudomonadota</taxon>
        <taxon>Betaproteobacteria</taxon>
        <taxon>Burkholderiales</taxon>
        <taxon>Oxalobacteraceae</taxon>
        <taxon>Noviherbaspirillum</taxon>
    </lineage>
</organism>
<dbReference type="EMBL" id="FXUL01000002">
    <property type="protein sequence ID" value="SMP48607.1"/>
    <property type="molecule type" value="Genomic_DNA"/>
</dbReference>
<evidence type="ECO:0000313" key="1">
    <source>
        <dbReference type="EMBL" id="SMP48607.1"/>
    </source>
</evidence>
<reference evidence="1 2" key="1">
    <citation type="submission" date="2017-05" db="EMBL/GenBank/DDBJ databases">
        <authorList>
            <person name="Varghese N."/>
            <person name="Submissions S."/>
        </authorList>
    </citation>
    <scope>NUCLEOTIDE SEQUENCE [LARGE SCALE GENOMIC DNA]</scope>
    <source>
        <strain evidence="1 2">DSM 26001</strain>
    </source>
</reference>
<protein>
    <recommendedName>
        <fullName evidence="3">Lipoprotein</fullName>
    </recommendedName>
</protein>
<name>A0ABY1PX06_9BURK</name>
<gene>
    <name evidence="1" type="ORF">SAMN06295970_102172</name>
</gene>
<comment type="caution">
    <text evidence="1">The sequence shown here is derived from an EMBL/GenBank/DDBJ whole genome shotgun (WGS) entry which is preliminary data.</text>
</comment>
<evidence type="ECO:0008006" key="3">
    <source>
        <dbReference type="Google" id="ProtNLM"/>
    </source>
</evidence>
<sequence length="38" mass="4164">MRKYQSGVIALVPTVFCAVSAYVLCSAEFLQNTLPFVP</sequence>
<keyword evidence="2" id="KW-1185">Reference proteome</keyword>
<dbReference type="Proteomes" id="UP001158049">
    <property type="component" value="Unassembled WGS sequence"/>
</dbReference>
<accession>A0ABY1PX06</accession>
<proteinExistence type="predicted"/>